<evidence type="ECO:0000256" key="6">
    <source>
        <dbReference type="ARBA" id="ARBA00023136"/>
    </source>
</evidence>
<protein>
    <submittedName>
        <fullName evidence="10">BA75_04756T0</fullName>
    </submittedName>
</protein>
<dbReference type="SUPFAM" id="SSF103473">
    <property type="entry name" value="MFS general substrate transporter"/>
    <property type="match status" value="1"/>
</dbReference>
<reference evidence="10 11" key="1">
    <citation type="submission" date="2016-02" db="EMBL/GenBank/DDBJ databases">
        <title>Comparative genomic and transcriptomic foundation for Pichia pastoris.</title>
        <authorList>
            <person name="Love K.R."/>
            <person name="Shah K.A."/>
            <person name="Whittaker C.A."/>
            <person name="Wu J."/>
            <person name="Bartlett M.C."/>
            <person name="Ma D."/>
            <person name="Leeson R.L."/>
            <person name="Priest M."/>
            <person name="Young S.K."/>
            <person name="Love J.C."/>
        </authorList>
    </citation>
    <scope>NUCLEOTIDE SEQUENCE [LARGE SCALE GENOMIC DNA]</scope>
    <source>
        <strain evidence="10 11">ATCC 28485</strain>
    </source>
</reference>
<keyword evidence="11" id="KW-1185">Reference proteome</keyword>
<dbReference type="InterPro" id="IPR005828">
    <property type="entry name" value="MFS_sugar_transport-like"/>
</dbReference>
<dbReference type="NCBIfam" id="TIGR00879">
    <property type="entry name" value="SP"/>
    <property type="match status" value="1"/>
</dbReference>
<dbReference type="OrthoDB" id="6133115at2759"/>
<dbReference type="InterPro" id="IPR050360">
    <property type="entry name" value="MFS_Sugar_Transporters"/>
</dbReference>
<dbReference type="PANTHER" id="PTHR48022">
    <property type="entry name" value="PLASTIDIC GLUCOSE TRANSPORTER 4"/>
    <property type="match status" value="1"/>
</dbReference>
<dbReference type="GO" id="GO:0005351">
    <property type="term" value="F:carbohydrate:proton symporter activity"/>
    <property type="evidence" value="ECO:0007669"/>
    <property type="project" value="TreeGrafter"/>
</dbReference>
<keyword evidence="3 7" id="KW-0813">Transport</keyword>
<dbReference type="InterPro" id="IPR036259">
    <property type="entry name" value="MFS_trans_sf"/>
</dbReference>
<dbReference type="InterPro" id="IPR005829">
    <property type="entry name" value="Sugar_transporter_CS"/>
</dbReference>
<name>A0A1B2JIX1_PICPA</name>
<feature type="transmembrane region" description="Helical" evidence="8">
    <location>
        <begin position="435"/>
        <end position="456"/>
    </location>
</feature>
<evidence type="ECO:0000256" key="7">
    <source>
        <dbReference type="RuleBase" id="RU003346"/>
    </source>
</evidence>
<dbReference type="Proteomes" id="UP000094565">
    <property type="component" value="Chromosome 4"/>
</dbReference>
<organism evidence="10 11">
    <name type="scientific">Komagataella pastoris</name>
    <name type="common">Yeast</name>
    <name type="synonym">Pichia pastoris</name>
    <dbReference type="NCBI Taxonomy" id="4922"/>
    <lineage>
        <taxon>Eukaryota</taxon>
        <taxon>Fungi</taxon>
        <taxon>Dikarya</taxon>
        <taxon>Ascomycota</taxon>
        <taxon>Saccharomycotina</taxon>
        <taxon>Pichiomycetes</taxon>
        <taxon>Pichiales</taxon>
        <taxon>Pichiaceae</taxon>
        <taxon>Komagataella</taxon>
    </lineage>
</organism>
<feature type="transmembrane region" description="Helical" evidence="8">
    <location>
        <begin position="178"/>
        <end position="199"/>
    </location>
</feature>
<feature type="transmembrane region" description="Helical" evidence="8">
    <location>
        <begin position="147"/>
        <end position="166"/>
    </location>
</feature>
<proteinExistence type="inferred from homology"/>
<sequence>MGLYKKHFGLSGNALLACLTMVNGLTMGWFGYDQGVFSGVLISSDFKHHFPETNDANISGITSSCFSLGAFVGCLVAFAFGDKLGRRRTIMIGSACNTVGAVLQIAAFHLPMMIIGRIINGFGMGMTSSTCPVYQAECTKAKYRGRLVVVGSLSNTFAYMLANWMNYGLYFSSGPLQWRFPLAFQLFFPIISVPILCFLPESPRWLLNKGRTEDGLSTIALLWGKNLEITNETVQDEYLSIMDAIDQERADKVPFKDVVRFRDKSQNMRRIFLGMGTQFMQQFTGVNALGYYLPTILTEQLGFSEAMAKLLSACNATSYLGSAFVCLIIIDLVGRRRMMIYGSVGCCITYIVAAASVKVAETKLTYEMGALTVSMFFLYYVIYGTSYAKVPWVYSSEINSIGWRTRGAAAATATNWICGFCITQYTKKAVNNLGWGFYLLFAFIVLCYVPVVFCLYPETSRRSLEDLDYMFTQYPSPFVFRHKALTQRERPEEFIVAEKERILRGENLNRKLDNDSDRKSATITHVERV</sequence>
<dbReference type="AlphaFoldDB" id="A0A1B2JIX1"/>
<dbReference type="PROSITE" id="PS00217">
    <property type="entry name" value="SUGAR_TRANSPORT_2"/>
    <property type="match status" value="1"/>
</dbReference>
<accession>A0A1B2JIX1</accession>
<dbReference type="InterPro" id="IPR003663">
    <property type="entry name" value="Sugar/inositol_transpt"/>
</dbReference>
<feature type="domain" description="Major facilitator superfamily (MFS) profile" evidence="9">
    <location>
        <begin position="19"/>
        <end position="460"/>
    </location>
</feature>
<evidence type="ECO:0000313" key="11">
    <source>
        <dbReference type="Proteomes" id="UP000094565"/>
    </source>
</evidence>
<evidence type="ECO:0000256" key="1">
    <source>
        <dbReference type="ARBA" id="ARBA00004141"/>
    </source>
</evidence>
<evidence type="ECO:0000256" key="3">
    <source>
        <dbReference type="ARBA" id="ARBA00022448"/>
    </source>
</evidence>
<gene>
    <name evidence="10" type="ORF">ATY40_BA7504756</name>
</gene>
<dbReference type="Gene3D" id="1.20.1250.20">
    <property type="entry name" value="MFS general substrate transporter like domains"/>
    <property type="match status" value="1"/>
</dbReference>
<dbReference type="PROSITE" id="PS51257">
    <property type="entry name" value="PROKAR_LIPOPROTEIN"/>
    <property type="match status" value="1"/>
</dbReference>
<feature type="transmembrane region" description="Helical" evidence="8">
    <location>
        <begin position="58"/>
        <end position="78"/>
    </location>
</feature>
<comment type="subcellular location">
    <subcellularLocation>
        <location evidence="1">Membrane</location>
        <topology evidence="1">Multi-pass membrane protein</topology>
    </subcellularLocation>
</comment>
<dbReference type="InterPro" id="IPR020846">
    <property type="entry name" value="MFS_dom"/>
</dbReference>
<dbReference type="GO" id="GO:0016020">
    <property type="term" value="C:membrane"/>
    <property type="evidence" value="ECO:0007669"/>
    <property type="project" value="UniProtKB-SubCell"/>
</dbReference>
<evidence type="ECO:0000256" key="8">
    <source>
        <dbReference type="SAM" id="Phobius"/>
    </source>
</evidence>
<feature type="transmembrane region" description="Helical" evidence="8">
    <location>
        <begin position="310"/>
        <end position="333"/>
    </location>
</feature>
<dbReference type="PRINTS" id="PR00171">
    <property type="entry name" value="SUGRTRNSPORT"/>
</dbReference>
<evidence type="ECO:0000259" key="9">
    <source>
        <dbReference type="PROSITE" id="PS50850"/>
    </source>
</evidence>
<keyword evidence="5 8" id="KW-1133">Transmembrane helix</keyword>
<evidence type="ECO:0000313" key="10">
    <source>
        <dbReference type="EMBL" id="ANZ77861.1"/>
    </source>
</evidence>
<keyword evidence="6 8" id="KW-0472">Membrane</keyword>
<dbReference type="EMBL" id="CP014587">
    <property type="protein sequence ID" value="ANZ77861.1"/>
    <property type="molecule type" value="Genomic_DNA"/>
</dbReference>
<feature type="transmembrane region" description="Helical" evidence="8">
    <location>
        <begin position="12"/>
        <end position="32"/>
    </location>
</feature>
<evidence type="ECO:0000256" key="2">
    <source>
        <dbReference type="ARBA" id="ARBA00010992"/>
    </source>
</evidence>
<evidence type="ECO:0000256" key="4">
    <source>
        <dbReference type="ARBA" id="ARBA00022692"/>
    </source>
</evidence>
<comment type="similarity">
    <text evidence="2 7">Belongs to the major facilitator superfamily. Sugar transporter (TC 2.A.1.1) family.</text>
</comment>
<dbReference type="FunFam" id="1.20.1250.20:FF:000134">
    <property type="entry name" value="MFS sugar transporter protein"/>
    <property type="match status" value="1"/>
</dbReference>
<feature type="transmembrane region" description="Helical" evidence="8">
    <location>
        <begin position="364"/>
        <end position="382"/>
    </location>
</feature>
<keyword evidence="4 8" id="KW-0812">Transmembrane</keyword>
<feature type="transmembrane region" description="Helical" evidence="8">
    <location>
        <begin position="339"/>
        <end position="357"/>
    </location>
</feature>
<dbReference type="PROSITE" id="PS50850">
    <property type="entry name" value="MFS"/>
    <property type="match status" value="1"/>
</dbReference>
<dbReference type="Pfam" id="PF00083">
    <property type="entry name" value="Sugar_tr"/>
    <property type="match status" value="1"/>
</dbReference>
<evidence type="ECO:0000256" key="5">
    <source>
        <dbReference type="ARBA" id="ARBA00022989"/>
    </source>
</evidence>
<dbReference type="PANTHER" id="PTHR48022:SF26">
    <property type="entry name" value="MAJOR FACILITATOR SUPERFAMILY (MFS) PROFILE DOMAIN-CONTAINING PROTEIN-RELATED"/>
    <property type="match status" value="1"/>
</dbReference>